<feature type="disulfide bond" evidence="11">
    <location>
        <begin position="460"/>
        <end position="487"/>
    </location>
</feature>
<dbReference type="InterPro" id="IPR035914">
    <property type="entry name" value="Sperma_CUB_dom_sf"/>
</dbReference>
<evidence type="ECO:0000256" key="12">
    <source>
        <dbReference type="PROSITE-ProRule" id="PRU00302"/>
    </source>
</evidence>
<dbReference type="AlphaFoldDB" id="A0A401RZQ4"/>
<dbReference type="GO" id="GO:0043198">
    <property type="term" value="C:dendritic shaft"/>
    <property type="evidence" value="ECO:0007669"/>
    <property type="project" value="TreeGrafter"/>
</dbReference>
<feature type="domain" description="CUB" evidence="14">
    <location>
        <begin position="289"/>
        <end position="397"/>
    </location>
</feature>
<keyword evidence="6 13" id="KW-0472">Membrane</keyword>
<dbReference type="GO" id="GO:0060074">
    <property type="term" value="P:synapse maturation"/>
    <property type="evidence" value="ECO:0007669"/>
    <property type="project" value="TreeGrafter"/>
</dbReference>
<evidence type="ECO:0000256" key="1">
    <source>
        <dbReference type="ARBA" id="ARBA00022659"/>
    </source>
</evidence>
<dbReference type="InterPro" id="IPR000436">
    <property type="entry name" value="Sushi_SCR_CCP_dom"/>
</dbReference>
<dbReference type="Pfam" id="PF00084">
    <property type="entry name" value="Sushi"/>
    <property type="match status" value="5"/>
</dbReference>
<dbReference type="CDD" id="cd00033">
    <property type="entry name" value="CCP"/>
    <property type="match status" value="5"/>
</dbReference>
<comment type="caution">
    <text evidence="16">The sequence shown here is derived from an EMBL/GenBank/DDBJ whole genome shotgun (WGS) entry which is preliminary data.</text>
</comment>
<evidence type="ECO:0000256" key="9">
    <source>
        <dbReference type="ARBA" id="ARBA00046288"/>
    </source>
</evidence>
<dbReference type="PROSITE" id="PS50923">
    <property type="entry name" value="SUSHI"/>
    <property type="match status" value="5"/>
</dbReference>
<evidence type="ECO:0000313" key="17">
    <source>
        <dbReference type="Proteomes" id="UP000287033"/>
    </source>
</evidence>
<dbReference type="SUPFAM" id="SSF57535">
    <property type="entry name" value="Complement control module/SCR domain"/>
    <property type="match status" value="5"/>
</dbReference>
<dbReference type="OMA" id="PQGNQKI"/>
<keyword evidence="3" id="KW-0732">Signal</keyword>
<dbReference type="Gene3D" id="2.60.120.290">
    <property type="entry name" value="Spermadhesin, CUB domain"/>
    <property type="match status" value="3"/>
</dbReference>
<dbReference type="PANTHER" id="PTHR45656">
    <property type="entry name" value="PROTEIN CBR-CLEC-78"/>
    <property type="match status" value="1"/>
</dbReference>
<organism evidence="16 17">
    <name type="scientific">Chiloscyllium punctatum</name>
    <name type="common">Brownbanded bambooshark</name>
    <name type="synonym">Hemiscyllium punctatum</name>
    <dbReference type="NCBI Taxonomy" id="137246"/>
    <lineage>
        <taxon>Eukaryota</taxon>
        <taxon>Metazoa</taxon>
        <taxon>Chordata</taxon>
        <taxon>Craniata</taxon>
        <taxon>Vertebrata</taxon>
        <taxon>Chondrichthyes</taxon>
        <taxon>Elasmobranchii</taxon>
        <taxon>Galeomorphii</taxon>
        <taxon>Galeoidea</taxon>
        <taxon>Orectolobiformes</taxon>
        <taxon>Hemiscylliidae</taxon>
        <taxon>Chiloscyllium</taxon>
    </lineage>
</organism>
<evidence type="ECO:0000256" key="6">
    <source>
        <dbReference type="ARBA" id="ARBA00023136"/>
    </source>
</evidence>
<dbReference type="SMART" id="SM00042">
    <property type="entry name" value="CUB"/>
    <property type="match status" value="3"/>
</dbReference>
<protein>
    <recommendedName>
        <fullName evidence="18">Seizure protein 6 homolog</fullName>
    </recommendedName>
</protein>
<dbReference type="GO" id="GO:0050773">
    <property type="term" value="P:regulation of dendrite development"/>
    <property type="evidence" value="ECO:0007669"/>
    <property type="project" value="TreeGrafter"/>
</dbReference>
<comment type="subcellular location">
    <subcellularLocation>
        <location evidence="9">Endomembrane system</location>
        <topology evidence="9">Single-pass type I membrane protein</topology>
    </subcellularLocation>
</comment>
<evidence type="ECO:0000256" key="7">
    <source>
        <dbReference type="ARBA" id="ARBA00023157"/>
    </source>
</evidence>
<accession>A0A401RZQ4</accession>
<feature type="domain" description="Sushi" evidence="15">
    <location>
        <begin position="752"/>
        <end position="811"/>
    </location>
</feature>
<dbReference type="GO" id="GO:0005783">
    <property type="term" value="C:endoplasmic reticulum"/>
    <property type="evidence" value="ECO:0007669"/>
    <property type="project" value="TreeGrafter"/>
</dbReference>
<evidence type="ECO:0000256" key="10">
    <source>
        <dbReference type="ARBA" id="ARBA00060982"/>
    </source>
</evidence>
<dbReference type="SUPFAM" id="SSF49854">
    <property type="entry name" value="Spermadhesin, CUB domain"/>
    <property type="match status" value="3"/>
</dbReference>
<keyword evidence="1 12" id="KW-0768">Sushi</keyword>
<dbReference type="Pfam" id="PF00431">
    <property type="entry name" value="CUB"/>
    <property type="match status" value="3"/>
</dbReference>
<feature type="disulfide bond" evidence="11">
    <location>
        <begin position="289"/>
        <end position="316"/>
    </location>
</feature>
<dbReference type="GO" id="GO:0043197">
    <property type="term" value="C:dendritic spine"/>
    <property type="evidence" value="ECO:0007669"/>
    <property type="project" value="TreeGrafter"/>
</dbReference>
<dbReference type="Gene3D" id="2.10.70.10">
    <property type="entry name" value="Complement Module, domain 1"/>
    <property type="match status" value="5"/>
</dbReference>
<keyword evidence="7 12" id="KW-1015">Disulfide bond</keyword>
<dbReference type="GO" id="GO:0043025">
    <property type="term" value="C:neuronal cell body"/>
    <property type="evidence" value="ECO:0007669"/>
    <property type="project" value="UniProtKB-ARBA"/>
</dbReference>
<dbReference type="InterPro" id="IPR000859">
    <property type="entry name" value="CUB_dom"/>
</dbReference>
<evidence type="ECO:0000256" key="3">
    <source>
        <dbReference type="ARBA" id="ARBA00022729"/>
    </source>
</evidence>
<dbReference type="CDD" id="cd00041">
    <property type="entry name" value="CUB"/>
    <property type="match status" value="3"/>
</dbReference>
<evidence type="ECO:0008006" key="18">
    <source>
        <dbReference type="Google" id="ProtNLM"/>
    </source>
</evidence>
<feature type="domain" description="Sushi" evidence="15">
    <location>
        <begin position="880"/>
        <end position="941"/>
    </location>
</feature>
<evidence type="ECO:0000256" key="13">
    <source>
        <dbReference type="SAM" id="Phobius"/>
    </source>
</evidence>
<keyword evidence="5 13" id="KW-1133">Transmembrane helix</keyword>
<feature type="transmembrane region" description="Helical" evidence="13">
    <location>
        <begin position="969"/>
        <end position="991"/>
    </location>
</feature>
<evidence type="ECO:0000259" key="14">
    <source>
        <dbReference type="PROSITE" id="PS01180"/>
    </source>
</evidence>
<dbReference type="GO" id="GO:0090036">
    <property type="term" value="P:regulation of protein kinase C signaling"/>
    <property type="evidence" value="ECO:0007669"/>
    <property type="project" value="TreeGrafter"/>
</dbReference>
<feature type="domain" description="Sushi" evidence="15">
    <location>
        <begin position="813"/>
        <end position="876"/>
    </location>
</feature>
<dbReference type="GO" id="GO:0008344">
    <property type="term" value="P:adult locomotory behavior"/>
    <property type="evidence" value="ECO:0007669"/>
    <property type="project" value="UniProtKB-ARBA"/>
</dbReference>
<feature type="disulfide bond" evidence="12">
    <location>
        <begin position="782"/>
        <end position="809"/>
    </location>
</feature>
<evidence type="ECO:0000259" key="15">
    <source>
        <dbReference type="PROSITE" id="PS50923"/>
    </source>
</evidence>
<name>A0A401RZQ4_CHIPU</name>
<dbReference type="EMBL" id="BEZZ01000035">
    <property type="protein sequence ID" value="GCC23633.1"/>
    <property type="molecule type" value="Genomic_DNA"/>
</dbReference>
<reference evidence="16 17" key="1">
    <citation type="journal article" date="2018" name="Nat. Ecol. Evol.">
        <title>Shark genomes provide insights into elasmobranch evolution and the origin of vertebrates.</title>
        <authorList>
            <person name="Hara Y"/>
            <person name="Yamaguchi K"/>
            <person name="Onimaru K"/>
            <person name="Kadota M"/>
            <person name="Koyanagi M"/>
            <person name="Keeley SD"/>
            <person name="Tatsumi K"/>
            <person name="Tanaka K"/>
            <person name="Motone F"/>
            <person name="Kageyama Y"/>
            <person name="Nozu R"/>
            <person name="Adachi N"/>
            <person name="Nishimura O"/>
            <person name="Nakagawa R"/>
            <person name="Tanegashima C"/>
            <person name="Kiyatake I"/>
            <person name="Matsumoto R"/>
            <person name="Murakumo K"/>
            <person name="Nishida K"/>
            <person name="Terakita A"/>
            <person name="Kuratani S"/>
            <person name="Sato K"/>
            <person name="Hyodo S Kuraku.S."/>
        </authorList>
    </citation>
    <scope>NUCLEOTIDE SEQUENCE [LARGE SCALE GENOMIC DNA]</scope>
</reference>
<evidence type="ECO:0000256" key="8">
    <source>
        <dbReference type="ARBA" id="ARBA00023180"/>
    </source>
</evidence>
<dbReference type="STRING" id="137246.A0A401RZQ4"/>
<keyword evidence="8" id="KW-0325">Glycoprotein</keyword>
<evidence type="ECO:0000256" key="2">
    <source>
        <dbReference type="ARBA" id="ARBA00022692"/>
    </source>
</evidence>
<dbReference type="InterPro" id="IPR051277">
    <property type="entry name" value="SEZ6_CSMD_C4BPB_Regulators"/>
</dbReference>
<proteinExistence type="inferred from homology"/>
<feature type="domain" description="CUB" evidence="14">
    <location>
        <begin position="460"/>
        <end position="571"/>
    </location>
</feature>
<dbReference type="FunFam" id="2.10.70.10:FF:000010">
    <property type="entry name" value="Seizure related 6 homolog like"/>
    <property type="match status" value="1"/>
</dbReference>
<keyword evidence="17" id="KW-1185">Reference proteome</keyword>
<gene>
    <name evidence="16" type="ORF">chiPu_0002031</name>
</gene>
<keyword evidence="4" id="KW-0677">Repeat</keyword>
<dbReference type="Proteomes" id="UP000287033">
    <property type="component" value="Unassembled WGS sequence"/>
</dbReference>
<evidence type="ECO:0000313" key="16">
    <source>
        <dbReference type="EMBL" id="GCC23633.1"/>
    </source>
</evidence>
<evidence type="ECO:0000256" key="5">
    <source>
        <dbReference type="ARBA" id="ARBA00022989"/>
    </source>
</evidence>
<evidence type="ECO:0000256" key="4">
    <source>
        <dbReference type="ARBA" id="ARBA00022737"/>
    </source>
</evidence>
<dbReference type="FunFam" id="2.10.70.10:FF:000009">
    <property type="entry name" value="Seizure related 6 homolog like"/>
    <property type="match status" value="1"/>
</dbReference>
<dbReference type="PANTHER" id="PTHR45656:SF1">
    <property type="entry name" value="SEIZURE PROTEIN 6 HOMOLOG"/>
    <property type="match status" value="1"/>
</dbReference>
<dbReference type="PROSITE" id="PS01180">
    <property type="entry name" value="CUB"/>
    <property type="match status" value="3"/>
</dbReference>
<comment type="similarity">
    <text evidence="10">Belongs to the SEZ6 family.</text>
</comment>
<dbReference type="InterPro" id="IPR035976">
    <property type="entry name" value="Sushi/SCR/CCP_sf"/>
</dbReference>
<feature type="domain" description="CUB" evidence="14">
    <location>
        <begin position="637"/>
        <end position="748"/>
    </location>
</feature>
<dbReference type="SMART" id="SM00032">
    <property type="entry name" value="CCP"/>
    <property type="match status" value="5"/>
</dbReference>
<feature type="domain" description="Sushi" evidence="15">
    <location>
        <begin position="574"/>
        <end position="635"/>
    </location>
</feature>
<keyword evidence="2 13" id="KW-0812">Transmembrane</keyword>
<feature type="domain" description="Sushi" evidence="15">
    <location>
        <begin position="399"/>
        <end position="458"/>
    </location>
</feature>
<sequence length="1036" mass="113903">DLSKDLNTVSGKGKNNGKTDIVWTMATTADPEDEFHFVSTTPNININNHHPLLEEIIHETLLKKDFLGQEPVFTNKIGMRIGATSPATQSQKPQDPLVHQIVTNDTPFFSDITTTTMASTSPMTTLGSVASLATDAAPSADNTPVTQGGKTPPMMRMAATTDSLTTSAVSSATSEIPETAFPNSNTAFVQTEPGRTSTATGVPQSKSGVVQHFSDQGVATAMTSNLPVDIATTVGAGTRQTQGQNAEQHRNPAADPTISTVASEIDEETTTTTIITTTIITTVQTPVPCSLNFTDFEGYIESPEYPSHLYYSNLDCIYTITVYRGYGVELQVKNISLSEGEVLTIEGLDGDEPTVLANESILMKGQVIRSPSNQVAIHFQSIQLGNPGSFQFHYQAYLLSCGFPQKPSSGDVSVTSLHPGGVAHFYCNTGYRLQGFPSLTCVNGSKPRWSDNEPECIATCGGLIRNATVGRITSPNFPGNYSNNLTCYWLIEAPEGQKLHLHFEKVALAEDDDRLIIRNGNSIDAPSVYDSYEVEYLPIEGIVSDSQHFFIELTTDSSGISTGVALRYEAFEQGHCYEPFIKYGNFTTGDASYQVGTVAEFSCDPGYTLEQGSMIIECVDIRDPQWNETEPACRAVCSGEITDSAGVVLSPNWPEAYDKGQDCIWGIHVEEDKRIMLDLQVLNMGQNDVLTFYDGDDLTARILGQYTGTHHPFKLYTTMADVTIQFQSDPATNVFGYQQGFVIHFYEVLRNDTCPEVPEIPNGWKTTSHPELVHGTVVTYQCYPGFELIGTDILMCQWDLSWSGDPPMCEKIIFCTDPGNVDHSRRIITDPKFSIGCTVQYICNKGYTLAGSNILTCYNRQSGNPKWSDRVPKCILEVFEPCHNPGVPDNGYQTTKKRLYQAGETLRFACYDGYELKGEANIKCIPGHPSEWSNPPPFCKVTYDKYFNERRLEVAKPANSLSQMQGSHIAIAVFIPVIIVALLIAAIYFYFTKFQGKSTLRLPLAGPHPYNHITVESAFDNPIYETGEAREYEVTI</sequence>
<dbReference type="OrthoDB" id="9935125at2759"/>
<feature type="non-terminal residue" evidence="16">
    <location>
        <position position="1"/>
    </location>
</feature>
<dbReference type="FunFam" id="2.10.70.10:FF:000012">
    <property type="entry name" value="Seizure related 6 homolog like"/>
    <property type="match status" value="1"/>
</dbReference>
<evidence type="ECO:0000256" key="11">
    <source>
        <dbReference type="PROSITE-ProRule" id="PRU00059"/>
    </source>
</evidence>
<comment type="caution">
    <text evidence="12">Lacks conserved residue(s) required for the propagation of feature annotation.</text>
</comment>
<dbReference type="GO" id="GO:0021680">
    <property type="term" value="P:cerebellar Purkinje cell layer development"/>
    <property type="evidence" value="ECO:0007669"/>
    <property type="project" value="UniProtKB-ARBA"/>
</dbReference>